<sequence length="236" mass="28465">MTKQLFDDDNQQYRDRIRCIAYREARDEGASFITKKWIANKLHRSEKFVQKYWNKTYSEITPQERPGPKPNSLTPKTTQIILKGTAKKRKSCRELSKEIKRLRGKDVSHQMVHLFRVREGLKPFHIISKPLKTTEQIEDRLWFVNFLRQWDEDDFLHLAPSDEFYIYTVRKPNHQNDRIWAYKREDVSELLIREKMARPICVGIFLLFTVKKMLWVIKDDGVSWTGEYFREDIHPF</sequence>
<gene>
    <name evidence="1" type="ORF">OFUS_LOCUS13541</name>
</gene>
<accession>A0A8J1YDA6</accession>
<proteinExistence type="predicted"/>
<dbReference type="Proteomes" id="UP000749559">
    <property type="component" value="Unassembled WGS sequence"/>
</dbReference>
<keyword evidence="2" id="KW-1185">Reference proteome</keyword>
<dbReference type="EMBL" id="CAIIXF020000006">
    <property type="protein sequence ID" value="CAH1787921.1"/>
    <property type="molecule type" value="Genomic_DNA"/>
</dbReference>
<evidence type="ECO:0000313" key="1">
    <source>
        <dbReference type="EMBL" id="CAH1787921.1"/>
    </source>
</evidence>
<reference evidence="1" key="1">
    <citation type="submission" date="2022-03" db="EMBL/GenBank/DDBJ databases">
        <authorList>
            <person name="Martin C."/>
        </authorList>
    </citation>
    <scope>NUCLEOTIDE SEQUENCE</scope>
</reference>
<comment type="caution">
    <text evidence="1">The sequence shown here is derived from an EMBL/GenBank/DDBJ whole genome shotgun (WGS) entry which is preliminary data.</text>
</comment>
<evidence type="ECO:0000313" key="2">
    <source>
        <dbReference type="Proteomes" id="UP000749559"/>
    </source>
</evidence>
<protein>
    <submittedName>
        <fullName evidence="1">Uncharacterized protein</fullName>
    </submittedName>
</protein>
<dbReference type="AlphaFoldDB" id="A0A8J1YDA6"/>
<name>A0A8J1YDA6_OWEFU</name>
<dbReference type="OrthoDB" id="10001003at2759"/>
<organism evidence="1 2">
    <name type="scientific">Owenia fusiformis</name>
    <name type="common">Polychaete worm</name>
    <dbReference type="NCBI Taxonomy" id="6347"/>
    <lineage>
        <taxon>Eukaryota</taxon>
        <taxon>Metazoa</taxon>
        <taxon>Spiralia</taxon>
        <taxon>Lophotrochozoa</taxon>
        <taxon>Annelida</taxon>
        <taxon>Polychaeta</taxon>
        <taxon>Sedentaria</taxon>
        <taxon>Canalipalpata</taxon>
        <taxon>Sabellida</taxon>
        <taxon>Oweniida</taxon>
        <taxon>Oweniidae</taxon>
        <taxon>Owenia</taxon>
    </lineage>
</organism>